<evidence type="ECO:0000256" key="7">
    <source>
        <dbReference type="ARBA" id="ARBA00022833"/>
    </source>
</evidence>
<feature type="signal peptide" evidence="9">
    <location>
        <begin position="1"/>
        <end position="21"/>
    </location>
</feature>
<evidence type="ECO:0000313" key="13">
    <source>
        <dbReference type="Proteomes" id="UP001059596"/>
    </source>
</evidence>
<evidence type="ECO:0000256" key="5">
    <source>
        <dbReference type="ARBA" id="ARBA00022723"/>
    </source>
</evidence>
<evidence type="ECO:0000256" key="8">
    <source>
        <dbReference type="ARBA" id="ARBA00023049"/>
    </source>
</evidence>
<dbReference type="InterPro" id="IPR024079">
    <property type="entry name" value="MetalloPept_cat_dom_sf"/>
</dbReference>
<reference evidence="12" key="1">
    <citation type="journal article" date="2023" name="Genome Biol. Evol.">
        <title>Long-read-based Genome Assembly of Drosophila gunungcola Reveals Fewer Chemosensory Genes in Flower-breeding Species.</title>
        <authorList>
            <person name="Negi A."/>
            <person name="Liao B.Y."/>
            <person name="Yeh S.D."/>
        </authorList>
    </citation>
    <scope>NUCLEOTIDE SEQUENCE</scope>
    <source>
        <strain evidence="12">Sukarami</strain>
    </source>
</reference>
<proteinExistence type="inferred from homology"/>
<evidence type="ECO:0000256" key="1">
    <source>
        <dbReference type="ARBA" id="ARBA00001947"/>
    </source>
</evidence>
<keyword evidence="7" id="KW-0862">Zinc</keyword>
<dbReference type="Pfam" id="PF01431">
    <property type="entry name" value="Peptidase_M13"/>
    <property type="match status" value="1"/>
</dbReference>
<dbReference type="InterPro" id="IPR018497">
    <property type="entry name" value="Peptidase_M13_C"/>
</dbReference>
<evidence type="ECO:0000256" key="2">
    <source>
        <dbReference type="ARBA" id="ARBA00004401"/>
    </source>
</evidence>
<feature type="domain" description="Peptidase M13 N-terminal" evidence="11">
    <location>
        <begin position="23"/>
        <end position="91"/>
    </location>
</feature>
<dbReference type="GO" id="GO:0004222">
    <property type="term" value="F:metalloendopeptidase activity"/>
    <property type="evidence" value="ECO:0007669"/>
    <property type="project" value="InterPro"/>
</dbReference>
<dbReference type="PROSITE" id="PS51885">
    <property type="entry name" value="NEPRILYSIN"/>
    <property type="match status" value="1"/>
</dbReference>
<dbReference type="AlphaFoldDB" id="A0A9P9YBK6"/>
<evidence type="ECO:0000259" key="10">
    <source>
        <dbReference type="Pfam" id="PF01431"/>
    </source>
</evidence>
<protein>
    <submittedName>
        <fullName evidence="12">Uncharacterized protein</fullName>
    </submittedName>
</protein>
<organism evidence="12 13">
    <name type="scientific">Drosophila gunungcola</name>
    <name type="common">fruit fly</name>
    <dbReference type="NCBI Taxonomy" id="103775"/>
    <lineage>
        <taxon>Eukaryota</taxon>
        <taxon>Metazoa</taxon>
        <taxon>Ecdysozoa</taxon>
        <taxon>Arthropoda</taxon>
        <taxon>Hexapoda</taxon>
        <taxon>Insecta</taxon>
        <taxon>Pterygota</taxon>
        <taxon>Neoptera</taxon>
        <taxon>Endopterygota</taxon>
        <taxon>Diptera</taxon>
        <taxon>Brachycera</taxon>
        <taxon>Muscomorpha</taxon>
        <taxon>Ephydroidea</taxon>
        <taxon>Drosophilidae</taxon>
        <taxon>Drosophila</taxon>
        <taxon>Sophophora</taxon>
    </lineage>
</organism>
<dbReference type="PRINTS" id="PR00786">
    <property type="entry name" value="NEPRILYSIN"/>
</dbReference>
<evidence type="ECO:0000259" key="11">
    <source>
        <dbReference type="Pfam" id="PF05649"/>
    </source>
</evidence>
<gene>
    <name evidence="12" type="ORF">M5D96_013280</name>
</gene>
<feature type="domain" description="Peptidase M13 C-terminal" evidence="10">
    <location>
        <begin position="371"/>
        <end position="554"/>
    </location>
</feature>
<comment type="caution">
    <text evidence="12">The sequence shown here is derived from an EMBL/GenBank/DDBJ whole genome shotgun (WGS) entry which is preliminary data.</text>
</comment>
<dbReference type="Pfam" id="PF05649">
    <property type="entry name" value="Peptidase_M13_N"/>
    <property type="match status" value="1"/>
</dbReference>
<evidence type="ECO:0000256" key="6">
    <source>
        <dbReference type="ARBA" id="ARBA00022801"/>
    </source>
</evidence>
<dbReference type="GO" id="GO:0016485">
    <property type="term" value="P:protein processing"/>
    <property type="evidence" value="ECO:0007669"/>
    <property type="project" value="TreeGrafter"/>
</dbReference>
<dbReference type="Proteomes" id="UP001059596">
    <property type="component" value="Unassembled WGS sequence"/>
</dbReference>
<dbReference type="InterPro" id="IPR000718">
    <property type="entry name" value="Peptidase_M13"/>
</dbReference>
<dbReference type="Gene3D" id="3.40.390.10">
    <property type="entry name" value="Collagenase (Catalytic Domain)"/>
    <property type="match status" value="1"/>
</dbReference>
<dbReference type="EMBL" id="JAMKOV010000089">
    <property type="protein sequence ID" value="KAI8033948.1"/>
    <property type="molecule type" value="Genomic_DNA"/>
</dbReference>
<dbReference type="InterPro" id="IPR008753">
    <property type="entry name" value="Peptidase_M13_N"/>
</dbReference>
<comment type="subcellular location">
    <subcellularLocation>
        <location evidence="2">Cell membrane</location>
        <topology evidence="2">Single-pass type II membrane protein</topology>
    </subcellularLocation>
</comment>
<keyword evidence="8" id="KW-0482">Metalloprotease</keyword>
<evidence type="ECO:0000256" key="3">
    <source>
        <dbReference type="ARBA" id="ARBA00007357"/>
    </source>
</evidence>
<sequence>MRFSLRWVAIALGWLPILVMADPCRDFYATACGNWSAIHANDPYRSFVGQLDYDYQEELAELLDRGKQDDEPRFLQLLRDFYASCRRPLTKDQVLRVLEKLIALDNVEDEELTVGLTAAFRLEVLVEMERHNMYDIWTQLLTRTDLDWNRNETNREPLSRQKFDLLWQFGEVYHDKELAWHLLSNLEWPIMTNRVEDDDDELPGSLGQPPAFWMLPWPKFKPTYGYLRWLARSLAETTNRFLLIYIYLRLKLVEGPTTSWRIERSECAEQARQILSHPAVWLMEKHHPRLNEEPLLQDVFQELKQRFGQKLRANRNNFSERTQQYLLNKLERMELRLSVLPRNCSTKSLMTSRNGLYPVQVHRFGSFASPFYMTAENRLLVPLSLLGPPLYSANQADILTYSGLGFVLGHELTHGFDPDGVNFNSRGRTSHLVRRELNRNGRFQRELRCLNRKFGSRRDEKFADANGLELAYSAYFGTAQTDRKRDPLRGSADQKQQFFLNFAQFFCSDEEAREDGDDHGSDRERVNDAVANFEPFREAFDCPTSRNRRRQQCRLF</sequence>
<keyword evidence="6" id="KW-0378">Hydrolase</keyword>
<name>A0A9P9YBK6_9MUSC</name>
<evidence type="ECO:0000256" key="4">
    <source>
        <dbReference type="ARBA" id="ARBA00022670"/>
    </source>
</evidence>
<dbReference type="GO" id="GO:0046872">
    <property type="term" value="F:metal ion binding"/>
    <property type="evidence" value="ECO:0007669"/>
    <property type="project" value="UniProtKB-KW"/>
</dbReference>
<accession>A0A9P9YBK6</accession>
<comment type="cofactor">
    <cofactor evidence="1">
        <name>Zn(2+)</name>
        <dbReference type="ChEBI" id="CHEBI:29105"/>
    </cofactor>
</comment>
<dbReference type="PANTHER" id="PTHR11733:SF167">
    <property type="entry name" value="FI17812P1-RELATED"/>
    <property type="match status" value="1"/>
</dbReference>
<evidence type="ECO:0000313" key="12">
    <source>
        <dbReference type="EMBL" id="KAI8033948.1"/>
    </source>
</evidence>
<evidence type="ECO:0000256" key="9">
    <source>
        <dbReference type="SAM" id="SignalP"/>
    </source>
</evidence>
<feature type="chain" id="PRO_5040266071" evidence="9">
    <location>
        <begin position="22"/>
        <end position="556"/>
    </location>
</feature>
<dbReference type="GO" id="GO:0005886">
    <property type="term" value="C:plasma membrane"/>
    <property type="evidence" value="ECO:0007669"/>
    <property type="project" value="UniProtKB-SubCell"/>
</dbReference>
<keyword evidence="13" id="KW-1185">Reference proteome</keyword>
<dbReference type="PANTHER" id="PTHR11733">
    <property type="entry name" value="ZINC METALLOPROTEASE FAMILY M13 NEPRILYSIN-RELATED"/>
    <property type="match status" value="1"/>
</dbReference>
<keyword evidence="5" id="KW-0479">Metal-binding</keyword>
<dbReference type="SUPFAM" id="SSF55486">
    <property type="entry name" value="Metalloproteases ('zincins'), catalytic domain"/>
    <property type="match status" value="1"/>
</dbReference>
<keyword evidence="4" id="KW-0645">Protease</keyword>
<comment type="similarity">
    <text evidence="3">Belongs to the peptidase M13 family.</text>
</comment>
<keyword evidence="9" id="KW-0732">Signal</keyword>